<evidence type="ECO:0000256" key="1">
    <source>
        <dbReference type="ARBA" id="ARBA00023002"/>
    </source>
</evidence>
<dbReference type="Pfam" id="PF13192">
    <property type="entry name" value="Thioredoxin_3"/>
    <property type="match status" value="1"/>
</dbReference>
<accession>A0A3B1D3B5</accession>
<dbReference type="Pfam" id="PF13510">
    <property type="entry name" value="Fer2_4"/>
    <property type="match status" value="1"/>
</dbReference>
<dbReference type="SUPFAM" id="SSF52833">
    <property type="entry name" value="Thioredoxin-like"/>
    <property type="match status" value="1"/>
</dbReference>
<evidence type="ECO:0000313" key="3">
    <source>
        <dbReference type="EMBL" id="VAX36649.1"/>
    </source>
</evidence>
<reference evidence="3" key="1">
    <citation type="submission" date="2018-06" db="EMBL/GenBank/DDBJ databases">
        <authorList>
            <person name="Zhirakovskaya E."/>
        </authorList>
    </citation>
    <scope>NUCLEOTIDE SEQUENCE</scope>
</reference>
<keyword evidence="1" id="KW-0560">Oxidoreductase</keyword>
<dbReference type="GO" id="GO:0016491">
    <property type="term" value="F:oxidoreductase activity"/>
    <property type="evidence" value="ECO:0007669"/>
    <property type="project" value="UniProtKB-KW"/>
</dbReference>
<dbReference type="InterPro" id="IPR012336">
    <property type="entry name" value="Thioredoxin-like_fold"/>
</dbReference>
<feature type="domain" description="Thioredoxin-like fold" evidence="2">
    <location>
        <begin position="13"/>
        <end position="86"/>
    </location>
</feature>
<organism evidence="3">
    <name type="scientific">hydrothermal vent metagenome</name>
    <dbReference type="NCBI Taxonomy" id="652676"/>
    <lineage>
        <taxon>unclassified sequences</taxon>
        <taxon>metagenomes</taxon>
        <taxon>ecological metagenomes</taxon>
    </lineage>
</organism>
<gene>
    <name evidence="3" type="ORF">MNBD_PLANCTO02-2343</name>
</gene>
<dbReference type="EMBL" id="UOGL01000071">
    <property type="protein sequence ID" value="VAX36649.1"/>
    <property type="molecule type" value="Genomic_DNA"/>
</dbReference>
<dbReference type="InterPro" id="IPR036249">
    <property type="entry name" value="Thioredoxin-like_sf"/>
</dbReference>
<sequence>MIQKQDPQQANVVDVFSADCPLCEEAIQTVKKTVQPCGCHVRERPWEEGPQQVKYSEGGAYPIPSVSINGQIVFEGVPDREDILQLQDSLRIGDCSQRGELIHITYNGQELLAYKGESVAASLLAANQRTLRQTSRSGEPRGLFCGMGVCFDCLVQIDGRPNVQACQTPVREGMSVETQQGHGVWKSDL</sequence>
<name>A0A3B1D3B5_9ZZZZ</name>
<evidence type="ECO:0000259" key="2">
    <source>
        <dbReference type="Pfam" id="PF13192"/>
    </source>
</evidence>
<proteinExistence type="predicted"/>
<dbReference type="Gene3D" id="3.40.30.10">
    <property type="entry name" value="Glutaredoxin"/>
    <property type="match status" value="1"/>
</dbReference>
<dbReference type="SUPFAM" id="SSF54292">
    <property type="entry name" value="2Fe-2S ferredoxin-like"/>
    <property type="match status" value="1"/>
</dbReference>
<dbReference type="InterPro" id="IPR042204">
    <property type="entry name" value="2Fe-2S-bd_N"/>
</dbReference>
<dbReference type="InterPro" id="IPR036010">
    <property type="entry name" value="2Fe-2S_ferredoxin-like_sf"/>
</dbReference>
<protein>
    <recommendedName>
        <fullName evidence="2">Thioredoxin-like fold domain-containing protein</fullName>
    </recommendedName>
</protein>
<dbReference type="AlphaFoldDB" id="A0A3B1D3B5"/>
<dbReference type="Gene3D" id="3.10.20.440">
    <property type="entry name" value="2Fe-2S iron-sulphur cluster binding domain, sarcosine oxidase, alpha subunit, N-terminal domain"/>
    <property type="match status" value="1"/>
</dbReference>
<dbReference type="GO" id="GO:0051536">
    <property type="term" value="F:iron-sulfur cluster binding"/>
    <property type="evidence" value="ECO:0007669"/>
    <property type="project" value="InterPro"/>
</dbReference>